<dbReference type="AlphaFoldDB" id="A0AAJ0FUX8"/>
<dbReference type="GO" id="GO:0008237">
    <property type="term" value="F:metallopeptidase activity"/>
    <property type="evidence" value="ECO:0007669"/>
    <property type="project" value="InterPro"/>
</dbReference>
<accession>A0AAJ0FUX8</accession>
<feature type="signal peptide" evidence="1">
    <location>
        <begin position="1"/>
        <end position="18"/>
    </location>
</feature>
<evidence type="ECO:0000313" key="3">
    <source>
        <dbReference type="Proteomes" id="UP001251528"/>
    </source>
</evidence>
<keyword evidence="3" id="KW-1185">Reference proteome</keyword>
<keyword evidence="1" id="KW-0732">Signal</keyword>
<dbReference type="EMBL" id="JASWJB010000250">
    <property type="protein sequence ID" value="KAK2592709.1"/>
    <property type="molecule type" value="Genomic_DNA"/>
</dbReference>
<dbReference type="SUPFAM" id="SSF55486">
    <property type="entry name" value="Metalloproteases ('zincins'), catalytic domain"/>
    <property type="match status" value="1"/>
</dbReference>
<comment type="caution">
    <text evidence="2">The sequence shown here is derived from an EMBL/GenBank/DDBJ whole genome shotgun (WGS) entry which is preliminary data.</text>
</comment>
<evidence type="ECO:0000313" key="2">
    <source>
        <dbReference type="EMBL" id="KAK2592709.1"/>
    </source>
</evidence>
<proteinExistence type="predicted"/>
<reference evidence="2" key="1">
    <citation type="submission" date="2023-06" db="EMBL/GenBank/DDBJ databases">
        <title>Conoideocrella luteorostrata (Hypocreales: Clavicipitaceae), a potential biocontrol fungus for elongate hemlock scale in United States Christmas tree production areas.</title>
        <authorList>
            <person name="Barrett H."/>
            <person name="Lovett B."/>
            <person name="Macias A.M."/>
            <person name="Stajich J.E."/>
            <person name="Kasson M.T."/>
        </authorList>
    </citation>
    <scope>NUCLEOTIDE SEQUENCE</scope>
    <source>
        <strain evidence="2">ARSEF 14590</strain>
    </source>
</reference>
<name>A0AAJ0FUX8_9HYPO</name>
<protein>
    <recommendedName>
        <fullName evidence="4">Conidiation-specific protein 13</fullName>
    </recommendedName>
</protein>
<sequence>MILLSTLLIIGSAGLVLTGTPSKPEMSPVFPRDLLEANLLINLPATNSTWDYWGQGWIPQGCWDIATSHGLDPNDFTVLNVHYKDCPEIWTFCRHKDSSTSEVQMMDIFGRMPVHMRSYIRHLVATPALNDGAAAFTYSSGDCVVESVPGLSTMIHETSHSLDWHAMPQYSQPFSDTNVWQENYNQDSNTPTDYGRTNWMEDFAETGMVAVYDKVVPGGFGSIAANWNQILHQYATLQGYLGDTIIPGGSCTKRFANSAPVQKNATRKSLELGPKPDTNIKSPNITIIIPSKEVEGQVAYMHL</sequence>
<dbReference type="Gene3D" id="3.40.390.10">
    <property type="entry name" value="Collagenase (Catalytic Domain)"/>
    <property type="match status" value="1"/>
</dbReference>
<evidence type="ECO:0000256" key="1">
    <source>
        <dbReference type="SAM" id="SignalP"/>
    </source>
</evidence>
<gene>
    <name evidence="2" type="ORF">QQS21_009584</name>
</gene>
<dbReference type="Proteomes" id="UP001251528">
    <property type="component" value="Unassembled WGS sequence"/>
</dbReference>
<evidence type="ECO:0008006" key="4">
    <source>
        <dbReference type="Google" id="ProtNLM"/>
    </source>
</evidence>
<feature type="chain" id="PRO_5042589949" description="Conidiation-specific protein 13" evidence="1">
    <location>
        <begin position="19"/>
        <end position="303"/>
    </location>
</feature>
<dbReference type="InterPro" id="IPR024079">
    <property type="entry name" value="MetalloPept_cat_dom_sf"/>
</dbReference>
<organism evidence="2 3">
    <name type="scientific">Conoideocrella luteorostrata</name>
    <dbReference type="NCBI Taxonomy" id="1105319"/>
    <lineage>
        <taxon>Eukaryota</taxon>
        <taxon>Fungi</taxon>
        <taxon>Dikarya</taxon>
        <taxon>Ascomycota</taxon>
        <taxon>Pezizomycotina</taxon>
        <taxon>Sordariomycetes</taxon>
        <taxon>Hypocreomycetidae</taxon>
        <taxon>Hypocreales</taxon>
        <taxon>Clavicipitaceae</taxon>
        <taxon>Conoideocrella</taxon>
    </lineage>
</organism>